<dbReference type="InterPro" id="IPR007197">
    <property type="entry name" value="rSAM"/>
</dbReference>
<sequence length="447" mass="48802">MWTYHPDLLARPVPRYTSYPTAADFVDQVGETEYAEALDRMASATPLSLYVHIPYCDQICWYCGCNTGAANRKHRLTDYLTALRAEIAMVAKRLGGRGRVQHIAFGGGSPNAITPVDFVRLLDRIMTVFDCSRPEISIEIDPRTFTSEWALVLASSEVTRVSLGVQTFAPHIQAAIGRVQPLEQIEQAMMGLRMRGIEAINFDLMYGLPGQTLHDLNATLDETIRLAPSRIALFGYAHLPAMIPRQRRIDASNLPDDLARFAQAQFGYEKLTQAGYVPIGFDHFALPSDPLAAAARENRVNRNFQGFTHDGASTLLGFGASAISILPGLIVQNEKNAGPYRTLVSAGQLAATRGVAPGPEEAKRGDIINAILCRGRVTLDNKILPTARAALTKFERRGLLFWEDATLVLAEGAQPYARVIAAQFDGYRGSIQPHSGPASLHSAAPAC</sequence>
<comment type="similarity">
    <text evidence="3 15">Belongs to the anaerobic coproporphyrinogen-III oxidase family.</text>
</comment>
<dbReference type="PANTHER" id="PTHR13932">
    <property type="entry name" value="COPROPORPHYRINIGEN III OXIDASE"/>
    <property type="match status" value="1"/>
</dbReference>
<comment type="catalytic activity">
    <reaction evidence="14 15">
        <text>coproporphyrinogen III + 2 S-adenosyl-L-methionine = protoporphyrinogen IX + 2 5'-deoxyadenosine + 2 L-methionine + 2 CO2</text>
        <dbReference type="Rhea" id="RHEA:15425"/>
        <dbReference type="ChEBI" id="CHEBI:16526"/>
        <dbReference type="ChEBI" id="CHEBI:17319"/>
        <dbReference type="ChEBI" id="CHEBI:57307"/>
        <dbReference type="ChEBI" id="CHEBI:57309"/>
        <dbReference type="ChEBI" id="CHEBI:57844"/>
        <dbReference type="ChEBI" id="CHEBI:59789"/>
        <dbReference type="EC" id="1.3.98.3"/>
    </reaction>
</comment>
<comment type="function">
    <text evidence="13">Involved in the heme biosynthesis. Catalyzes the anaerobic oxidative decarboxylation of propionate groups of rings A and B of coproporphyrinogen III to yield the vinyl groups in protoporphyrinogen IX.</text>
</comment>
<evidence type="ECO:0000256" key="12">
    <source>
        <dbReference type="ARBA" id="ARBA00023244"/>
    </source>
</evidence>
<evidence type="ECO:0000256" key="11">
    <source>
        <dbReference type="ARBA" id="ARBA00023014"/>
    </source>
</evidence>
<feature type="domain" description="Radical SAM core" evidence="16">
    <location>
        <begin position="41"/>
        <end position="282"/>
    </location>
</feature>
<keyword evidence="7 15" id="KW-0949">S-adenosyl-L-methionine</keyword>
<accession>A0ABQ1IS60</accession>
<evidence type="ECO:0000256" key="15">
    <source>
        <dbReference type="PIRNR" id="PIRNR000167"/>
    </source>
</evidence>
<dbReference type="CDD" id="cd01335">
    <property type="entry name" value="Radical_SAM"/>
    <property type="match status" value="1"/>
</dbReference>
<evidence type="ECO:0000259" key="16">
    <source>
        <dbReference type="PROSITE" id="PS51918"/>
    </source>
</evidence>
<dbReference type="RefSeq" id="WP_188512541.1">
    <property type="nucleotide sequence ID" value="NZ_BMGD01000001.1"/>
</dbReference>
<reference evidence="18" key="1">
    <citation type="journal article" date="2019" name="Int. J. Syst. Evol. Microbiol.">
        <title>The Global Catalogue of Microorganisms (GCM) 10K type strain sequencing project: providing services to taxonomists for standard genome sequencing and annotation.</title>
        <authorList>
            <consortium name="The Broad Institute Genomics Platform"/>
            <consortium name="The Broad Institute Genome Sequencing Center for Infectious Disease"/>
            <person name="Wu L."/>
            <person name="Ma J."/>
        </authorList>
    </citation>
    <scope>NUCLEOTIDE SEQUENCE [LARGE SCALE GENOMIC DNA]</scope>
    <source>
        <strain evidence="18">CGMCC 1.12851</strain>
    </source>
</reference>
<evidence type="ECO:0000256" key="1">
    <source>
        <dbReference type="ARBA" id="ARBA00004496"/>
    </source>
</evidence>
<dbReference type="SFLD" id="SFLDG01065">
    <property type="entry name" value="anaerobic_coproporphyrinogen-I"/>
    <property type="match status" value="1"/>
</dbReference>
<evidence type="ECO:0000256" key="14">
    <source>
        <dbReference type="ARBA" id="ARBA00048321"/>
    </source>
</evidence>
<comment type="subunit">
    <text evidence="4">Monomer.</text>
</comment>
<dbReference type="InterPro" id="IPR023404">
    <property type="entry name" value="rSAM_horseshoe"/>
</dbReference>
<dbReference type="SUPFAM" id="SSF102114">
    <property type="entry name" value="Radical SAM enzymes"/>
    <property type="match status" value="1"/>
</dbReference>
<keyword evidence="12 15" id="KW-0627">Porphyrin biosynthesis</keyword>
<dbReference type="InterPro" id="IPR006638">
    <property type="entry name" value="Elp3/MiaA/NifB-like_rSAM"/>
</dbReference>
<evidence type="ECO:0000256" key="2">
    <source>
        <dbReference type="ARBA" id="ARBA00004785"/>
    </source>
</evidence>
<dbReference type="InterPro" id="IPR058240">
    <property type="entry name" value="rSAM_sf"/>
</dbReference>
<comment type="pathway">
    <text evidence="2 15">Porphyrin-containing compound metabolism; protoporphyrin-IX biosynthesis; protoporphyrinogen-IX from coproporphyrinogen-III (AdoMet route): step 1/1.</text>
</comment>
<evidence type="ECO:0000256" key="3">
    <source>
        <dbReference type="ARBA" id="ARBA00005493"/>
    </source>
</evidence>
<dbReference type="InterPro" id="IPR004558">
    <property type="entry name" value="Coprogen_oxidase_HemN"/>
</dbReference>
<evidence type="ECO:0000256" key="13">
    <source>
        <dbReference type="ARBA" id="ARBA00024295"/>
    </source>
</evidence>
<evidence type="ECO:0000313" key="17">
    <source>
        <dbReference type="EMBL" id="GGB51190.1"/>
    </source>
</evidence>
<dbReference type="SMART" id="SM00729">
    <property type="entry name" value="Elp3"/>
    <property type="match status" value="1"/>
</dbReference>
<evidence type="ECO:0000256" key="10">
    <source>
        <dbReference type="ARBA" id="ARBA00023004"/>
    </source>
</evidence>
<keyword evidence="9 15" id="KW-0560">Oxidoreductase</keyword>
<dbReference type="Pfam" id="PF04055">
    <property type="entry name" value="Radical_SAM"/>
    <property type="match status" value="1"/>
</dbReference>
<dbReference type="PANTHER" id="PTHR13932:SF6">
    <property type="entry name" value="OXYGEN-INDEPENDENT COPROPORPHYRINOGEN III OXIDASE"/>
    <property type="match status" value="1"/>
</dbReference>
<protein>
    <recommendedName>
        <fullName evidence="15">Coproporphyrinogen-III oxidase</fullName>
        <ecNumber evidence="15">1.3.98.3</ecNumber>
    </recommendedName>
</protein>
<organism evidence="17 18">
    <name type="scientific">Blastomonas aquatica</name>
    <dbReference type="NCBI Taxonomy" id="1510276"/>
    <lineage>
        <taxon>Bacteria</taxon>
        <taxon>Pseudomonadati</taxon>
        <taxon>Pseudomonadota</taxon>
        <taxon>Alphaproteobacteria</taxon>
        <taxon>Sphingomonadales</taxon>
        <taxon>Sphingomonadaceae</taxon>
        <taxon>Blastomonas</taxon>
    </lineage>
</organism>
<keyword evidence="10 15" id="KW-0408">Iron</keyword>
<evidence type="ECO:0000313" key="18">
    <source>
        <dbReference type="Proteomes" id="UP000614261"/>
    </source>
</evidence>
<evidence type="ECO:0000256" key="5">
    <source>
        <dbReference type="ARBA" id="ARBA00022485"/>
    </source>
</evidence>
<evidence type="ECO:0000256" key="8">
    <source>
        <dbReference type="ARBA" id="ARBA00022723"/>
    </source>
</evidence>
<evidence type="ECO:0000256" key="7">
    <source>
        <dbReference type="ARBA" id="ARBA00022691"/>
    </source>
</evidence>
<dbReference type="EMBL" id="BMGD01000001">
    <property type="protein sequence ID" value="GGB51190.1"/>
    <property type="molecule type" value="Genomic_DNA"/>
</dbReference>
<dbReference type="PIRSF" id="PIRSF000167">
    <property type="entry name" value="HemN"/>
    <property type="match status" value="1"/>
</dbReference>
<keyword evidence="11 15" id="KW-0411">Iron-sulfur</keyword>
<name>A0ABQ1IS60_9SPHN</name>
<comment type="cofactor">
    <cofactor evidence="15">
        <name>[4Fe-4S] cluster</name>
        <dbReference type="ChEBI" id="CHEBI:49883"/>
    </cofactor>
    <text evidence="15">Binds 1 [4Fe-4S] cluster. The cluster is coordinated with 3 cysteines and an exchangeable S-adenosyl-L-methionine.</text>
</comment>
<evidence type="ECO:0000256" key="4">
    <source>
        <dbReference type="ARBA" id="ARBA00011245"/>
    </source>
</evidence>
<comment type="subcellular location">
    <subcellularLocation>
        <location evidence="1 15">Cytoplasm</location>
    </subcellularLocation>
</comment>
<dbReference type="EC" id="1.3.98.3" evidence="15"/>
<keyword evidence="18" id="KW-1185">Reference proteome</keyword>
<proteinExistence type="inferred from homology"/>
<keyword evidence="8 15" id="KW-0479">Metal-binding</keyword>
<evidence type="ECO:0000256" key="6">
    <source>
        <dbReference type="ARBA" id="ARBA00022490"/>
    </source>
</evidence>
<evidence type="ECO:0000256" key="9">
    <source>
        <dbReference type="ARBA" id="ARBA00023002"/>
    </source>
</evidence>
<dbReference type="InterPro" id="IPR034505">
    <property type="entry name" value="Coproporphyrinogen-III_oxidase"/>
</dbReference>
<dbReference type="SFLD" id="SFLDS00029">
    <property type="entry name" value="Radical_SAM"/>
    <property type="match status" value="1"/>
</dbReference>
<comment type="caution">
    <text evidence="17">The sequence shown here is derived from an EMBL/GenBank/DDBJ whole genome shotgun (WGS) entry which is preliminary data.</text>
</comment>
<dbReference type="Gene3D" id="3.80.30.20">
    <property type="entry name" value="tm_1862 like domain"/>
    <property type="match status" value="1"/>
</dbReference>
<gene>
    <name evidence="17" type="ORF">GCM10010833_02410</name>
</gene>
<keyword evidence="5 15" id="KW-0004">4Fe-4S</keyword>
<dbReference type="Proteomes" id="UP000614261">
    <property type="component" value="Unassembled WGS sequence"/>
</dbReference>
<dbReference type="PROSITE" id="PS51918">
    <property type="entry name" value="RADICAL_SAM"/>
    <property type="match status" value="1"/>
</dbReference>
<dbReference type="NCBIfam" id="TIGR00538">
    <property type="entry name" value="hemN"/>
    <property type="match status" value="1"/>
</dbReference>
<keyword evidence="6 15" id="KW-0963">Cytoplasm</keyword>
<dbReference type="Gene3D" id="1.10.10.920">
    <property type="match status" value="1"/>
</dbReference>